<dbReference type="FunFam" id="3.30.70.330:FF:001808">
    <property type="match status" value="1"/>
</dbReference>
<dbReference type="InterPro" id="IPR035979">
    <property type="entry name" value="RBD_domain_sf"/>
</dbReference>
<name>A0A1D6MGD4_MAIZE</name>
<dbReference type="EMBL" id="CM007649">
    <property type="protein sequence ID" value="ONM28676.1"/>
    <property type="molecule type" value="Genomic_DNA"/>
</dbReference>
<dbReference type="InParanoid" id="A0A1D6MGD4"/>
<dbReference type="STRING" id="4577.A0A1D6MGD4"/>
<protein>
    <submittedName>
        <fullName evidence="1">Serine/arginine-rich splicing factor SR45a</fullName>
    </submittedName>
</protein>
<dbReference type="ExpressionAtlas" id="A0A1D6MGD4">
    <property type="expression patterns" value="baseline and differential"/>
</dbReference>
<evidence type="ECO:0000313" key="1">
    <source>
        <dbReference type="EMBL" id="ONM28676.1"/>
    </source>
</evidence>
<sequence>MADSSRPSVNIICAGRLLGCSGLGRRLGGTCTQGSSSDVVAVRRASAVACPAPPRMPARSVSRSTHTEWPVFKVVLILSSWLNETINVWMFIDLLGFMLFFDLTLVHLGQYFTKVSGMIGHLSWDLCLEDGDLNLTDLHWWINMQKKRRPSPKKQRYMLKWFFLKDCNVIRVSEIQKVLDIADERSLIDTIFFCYLGCNARYAYSLNSLMSAIFAAKVVDNGVRGGELAAQPGDEAIALVDEPGDGLGHGGAGGRRGDDGGGGGHRRASLTTAGRSIAQPAMPRFLQENPEYVAQGVTLAQFSFQIPIPLRQDYVKKKPKLINASDEASTITSKSSEPDEVNPIAWAVPTKHEGDASEEASLADETLASEVIDASIVYDPWTRESRMFGFVTMAATKEADHCIKYLDCSVLQGQNILLFCLHHRESKSASHSLHIHKVLLDCDDVQADALIVDRLASL</sequence>
<dbReference type="GO" id="GO:0003676">
    <property type="term" value="F:nucleic acid binding"/>
    <property type="evidence" value="ECO:0007669"/>
    <property type="project" value="InterPro"/>
</dbReference>
<accession>A0A1D6MGD4</accession>
<dbReference type="SUPFAM" id="SSF54928">
    <property type="entry name" value="RNA-binding domain, RBD"/>
    <property type="match status" value="1"/>
</dbReference>
<dbReference type="InterPro" id="IPR050441">
    <property type="entry name" value="RBM"/>
</dbReference>
<dbReference type="AlphaFoldDB" id="A0A1D6MGD4"/>
<organism evidence="1">
    <name type="scientific">Zea mays</name>
    <name type="common">Maize</name>
    <dbReference type="NCBI Taxonomy" id="4577"/>
    <lineage>
        <taxon>Eukaryota</taxon>
        <taxon>Viridiplantae</taxon>
        <taxon>Streptophyta</taxon>
        <taxon>Embryophyta</taxon>
        <taxon>Tracheophyta</taxon>
        <taxon>Spermatophyta</taxon>
        <taxon>Magnoliopsida</taxon>
        <taxon>Liliopsida</taxon>
        <taxon>Poales</taxon>
        <taxon>Poaceae</taxon>
        <taxon>PACMAD clade</taxon>
        <taxon>Panicoideae</taxon>
        <taxon>Andropogonodae</taxon>
        <taxon>Andropogoneae</taxon>
        <taxon>Tripsacinae</taxon>
        <taxon>Zea</taxon>
    </lineage>
</organism>
<reference evidence="1" key="1">
    <citation type="submission" date="2015-12" db="EMBL/GenBank/DDBJ databases">
        <title>Update maize B73 reference genome by single molecule sequencing technologies.</title>
        <authorList>
            <consortium name="Maize Genome Sequencing Project"/>
            <person name="Ware D."/>
        </authorList>
    </citation>
    <scope>NUCLEOTIDE SEQUENCE [LARGE SCALE GENOMIC DNA]</scope>
    <source>
        <tissue evidence="1">Seedling</tissue>
    </source>
</reference>
<dbReference type="Gene3D" id="3.30.70.330">
    <property type="match status" value="1"/>
</dbReference>
<proteinExistence type="predicted"/>
<dbReference type="InterPro" id="IPR012677">
    <property type="entry name" value="Nucleotide-bd_a/b_plait_sf"/>
</dbReference>
<dbReference type="IntAct" id="A0A1D6MGD4">
    <property type="interactions" value="1"/>
</dbReference>
<dbReference type="PANTHER" id="PTHR48034">
    <property type="entry name" value="TRANSFORMER-2 SEX-DETERMINING PROTEIN-RELATED"/>
    <property type="match status" value="1"/>
</dbReference>
<gene>
    <name evidence="1" type="ORF">ZEAMMB73_Zm00001d039417</name>
</gene>